<evidence type="ECO:0000256" key="1">
    <source>
        <dbReference type="ARBA" id="ARBA00022741"/>
    </source>
</evidence>
<keyword evidence="3" id="KW-0067">ATP-binding</keyword>
<evidence type="ECO:0000256" key="3">
    <source>
        <dbReference type="ARBA" id="ARBA00022840"/>
    </source>
</evidence>
<dbReference type="InterPro" id="IPR049730">
    <property type="entry name" value="SNF2/RAD54-like_C"/>
</dbReference>
<gene>
    <name evidence="5" type="ORF">B0J12DRAFT_724161</name>
</gene>
<dbReference type="InterPro" id="IPR027417">
    <property type="entry name" value="P-loop_NTPase"/>
</dbReference>
<keyword evidence="1" id="KW-0547">Nucleotide-binding</keyword>
<evidence type="ECO:0000313" key="5">
    <source>
        <dbReference type="EMBL" id="KAH7062035.1"/>
    </source>
</evidence>
<dbReference type="Gene3D" id="3.40.50.300">
    <property type="entry name" value="P-loop containing nucleotide triphosphate hydrolases"/>
    <property type="match status" value="1"/>
</dbReference>
<accession>A0ABQ8GPC2</accession>
<proteinExistence type="predicted"/>
<dbReference type="InterPro" id="IPR001650">
    <property type="entry name" value="Helicase_C-like"/>
</dbReference>
<reference evidence="5 6" key="1">
    <citation type="journal article" date="2021" name="Nat. Commun.">
        <title>Genetic determinants of endophytism in the Arabidopsis root mycobiome.</title>
        <authorList>
            <person name="Mesny F."/>
            <person name="Miyauchi S."/>
            <person name="Thiergart T."/>
            <person name="Pickel B."/>
            <person name="Atanasova L."/>
            <person name="Karlsson M."/>
            <person name="Huettel B."/>
            <person name="Barry K.W."/>
            <person name="Haridas S."/>
            <person name="Chen C."/>
            <person name="Bauer D."/>
            <person name="Andreopoulos W."/>
            <person name="Pangilinan J."/>
            <person name="LaButti K."/>
            <person name="Riley R."/>
            <person name="Lipzen A."/>
            <person name="Clum A."/>
            <person name="Drula E."/>
            <person name="Henrissat B."/>
            <person name="Kohler A."/>
            <person name="Grigoriev I.V."/>
            <person name="Martin F.M."/>
            <person name="Hacquard S."/>
        </authorList>
    </citation>
    <scope>NUCLEOTIDE SEQUENCE [LARGE SCALE GENOMIC DNA]</scope>
    <source>
        <strain evidence="5 6">MPI-SDFR-AT-0080</strain>
    </source>
</reference>
<dbReference type="PANTHER" id="PTHR45626">
    <property type="entry name" value="TRANSCRIPTION TERMINATION FACTOR 2-RELATED"/>
    <property type="match status" value="1"/>
</dbReference>
<organism evidence="5 6">
    <name type="scientific">Macrophomina phaseolina</name>
    <dbReference type="NCBI Taxonomy" id="35725"/>
    <lineage>
        <taxon>Eukaryota</taxon>
        <taxon>Fungi</taxon>
        <taxon>Dikarya</taxon>
        <taxon>Ascomycota</taxon>
        <taxon>Pezizomycotina</taxon>
        <taxon>Dothideomycetes</taxon>
        <taxon>Dothideomycetes incertae sedis</taxon>
        <taxon>Botryosphaeriales</taxon>
        <taxon>Botryosphaeriaceae</taxon>
        <taxon>Macrophomina</taxon>
    </lineage>
</organism>
<dbReference type="PROSITE" id="PS51194">
    <property type="entry name" value="HELICASE_CTER"/>
    <property type="match status" value="1"/>
</dbReference>
<dbReference type="PANTHER" id="PTHR45626:SF22">
    <property type="entry name" value="DNA REPAIR PROTEIN RAD5"/>
    <property type="match status" value="1"/>
</dbReference>
<sequence>MKSNNCNIILNKELKRESVEHQQKQALLAQLVSAHGFYDSILARFTVGFRVRVSGRAILFPVAWVKGASRFAGSFVDVGGARKSGRRYQHARSPALQDRALCGAKDVVAGGGKGRGRDSAGMQAGSRHAQAGTAQSSLLVDFSAAWLGIQQPGVNRLAQIHRRYLARPPVGPGTRRKYQAQGNQVFASDPSTSTLTSVVYMRNETQGSQENLGAFELVPKIDPSLPAQERERATFSRDEYLTRFDPWDYVDEHPVSILRLTKESYIEHVAKLRASNHERGRRAREVFKSCMLRRTYNSCIDGTRISDDMPVVQHNIIECRLSDEEFPRYKEIFRECMSKLHRKRKDDVVLDTNVYRQLLLVGTWLNCEHILDYKVNKLREFRKANRSAYDILKDVQSKQKSRRFPPHLTLQLPEPNDKEGILKAFCRGSPKLRALAELIADLVLMRKEKVVVWCTLPAQQLIIEKFLREAGIDARDYHAGLNLDERTRLTKSFNTSDGVVVLIRVYFMSETGSNWQFFCYDAIMFDEAPSKSVDDQALGRIRRVGQRSYVRVYRLYMLESFDEHLRSRLIVKALPGLMTELNMDIFGVGEHGDEGDEVILGDYVLEDGKLVSLDDLPCNERDDADVLPADELLMLIQKSLRGDELKLSAGDKMALAKSR</sequence>
<dbReference type="CDD" id="cd18793">
    <property type="entry name" value="SF2_C_SNF"/>
    <property type="match status" value="1"/>
</dbReference>
<evidence type="ECO:0000259" key="4">
    <source>
        <dbReference type="PROSITE" id="PS51194"/>
    </source>
</evidence>
<protein>
    <recommendedName>
        <fullName evidence="4">Helicase C-terminal domain-containing protein</fullName>
    </recommendedName>
</protein>
<dbReference type="SUPFAM" id="SSF52540">
    <property type="entry name" value="P-loop containing nucleoside triphosphate hydrolases"/>
    <property type="match status" value="1"/>
</dbReference>
<dbReference type="EMBL" id="JAGTJR010000003">
    <property type="protein sequence ID" value="KAH7062035.1"/>
    <property type="molecule type" value="Genomic_DNA"/>
</dbReference>
<evidence type="ECO:0000256" key="2">
    <source>
        <dbReference type="ARBA" id="ARBA00022801"/>
    </source>
</evidence>
<comment type="caution">
    <text evidence="5">The sequence shown here is derived from an EMBL/GenBank/DDBJ whole genome shotgun (WGS) entry which is preliminary data.</text>
</comment>
<dbReference type="InterPro" id="IPR050628">
    <property type="entry name" value="SNF2_RAD54_helicase_TF"/>
</dbReference>
<name>A0ABQ8GPC2_9PEZI</name>
<evidence type="ECO:0000313" key="6">
    <source>
        <dbReference type="Proteomes" id="UP000774617"/>
    </source>
</evidence>
<keyword evidence="6" id="KW-1185">Reference proteome</keyword>
<keyword evidence="2" id="KW-0378">Hydrolase</keyword>
<dbReference type="Proteomes" id="UP000774617">
    <property type="component" value="Unassembled WGS sequence"/>
</dbReference>
<feature type="domain" description="Helicase C-terminal" evidence="4">
    <location>
        <begin position="437"/>
        <end position="582"/>
    </location>
</feature>